<proteinExistence type="predicted"/>
<gene>
    <name evidence="2" type="ORF">S01H1_04235</name>
</gene>
<name>X0T7L5_9ZZZZ</name>
<sequence length="318" mass="35437">MAVAAIAGCLFLKRKKRGDGKWTRNRVIITALISLLLFTLLVGLQFVRFAAANPIPVYSLKMPEEYINYTISRVNGSLWAKVDGTYPLTKFSIECQDQALSGDTLPMVYPTPPDTTNISVKMDKTELEWSNYTQIVPDAVHYTALGDWPMINCTIQPVLDQFMLKIHYEHPIMLMNGSCTFLYDLNISPYLSPWSNKSTAHFNINFETGYTDFQANTIATDGTLNPVEYTVTKETTAETVSLQVVSDYSEPLPGDLLISFNEGNESEQTNSGFLGSSLRTEHGYALVAVIVIAVVAMAGCLFLKRKKWDEGELIGDKL</sequence>
<keyword evidence="1" id="KW-0812">Transmembrane</keyword>
<accession>X0T7L5</accession>
<dbReference type="EMBL" id="BARS01002246">
    <property type="protein sequence ID" value="GAF83331.1"/>
    <property type="molecule type" value="Genomic_DNA"/>
</dbReference>
<feature type="transmembrane region" description="Helical" evidence="1">
    <location>
        <begin position="283"/>
        <end position="303"/>
    </location>
</feature>
<keyword evidence="1" id="KW-0472">Membrane</keyword>
<dbReference type="AlphaFoldDB" id="X0T7L5"/>
<reference evidence="2" key="1">
    <citation type="journal article" date="2014" name="Front. Microbiol.">
        <title>High frequency of phylogenetically diverse reductive dehalogenase-homologous genes in deep subseafloor sedimentary metagenomes.</title>
        <authorList>
            <person name="Kawai M."/>
            <person name="Futagami T."/>
            <person name="Toyoda A."/>
            <person name="Takaki Y."/>
            <person name="Nishi S."/>
            <person name="Hori S."/>
            <person name="Arai W."/>
            <person name="Tsubouchi T."/>
            <person name="Morono Y."/>
            <person name="Uchiyama I."/>
            <person name="Ito T."/>
            <person name="Fujiyama A."/>
            <person name="Inagaki F."/>
            <person name="Takami H."/>
        </authorList>
    </citation>
    <scope>NUCLEOTIDE SEQUENCE</scope>
    <source>
        <strain evidence="2">Expedition CK06-06</strain>
    </source>
</reference>
<evidence type="ECO:0000313" key="2">
    <source>
        <dbReference type="EMBL" id="GAF83331.1"/>
    </source>
</evidence>
<comment type="caution">
    <text evidence="2">The sequence shown here is derived from an EMBL/GenBank/DDBJ whole genome shotgun (WGS) entry which is preliminary data.</text>
</comment>
<feature type="transmembrane region" description="Helical" evidence="1">
    <location>
        <begin position="27"/>
        <end position="47"/>
    </location>
</feature>
<organism evidence="2">
    <name type="scientific">marine sediment metagenome</name>
    <dbReference type="NCBI Taxonomy" id="412755"/>
    <lineage>
        <taxon>unclassified sequences</taxon>
        <taxon>metagenomes</taxon>
        <taxon>ecological metagenomes</taxon>
    </lineage>
</organism>
<keyword evidence="1" id="KW-1133">Transmembrane helix</keyword>
<protein>
    <submittedName>
        <fullName evidence="2">Uncharacterized protein</fullName>
    </submittedName>
</protein>
<evidence type="ECO:0000256" key="1">
    <source>
        <dbReference type="SAM" id="Phobius"/>
    </source>
</evidence>